<accession>A0AAV4RWL0</accession>
<gene>
    <name evidence="1" type="ORF">CEXT_115631</name>
</gene>
<reference evidence="1 2" key="1">
    <citation type="submission" date="2021-06" db="EMBL/GenBank/DDBJ databases">
        <title>Caerostris extrusa draft genome.</title>
        <authorList>
            <person name="Kono N."/>
            <person name="Arakawa K."/>
        </authorList>
    </citation>
    <scope>NUCLEOTIDE SEQUENCE [LARGE SCALE GENOMIC DNA]</scope>
</reference>
<proteinExistence type="predicted"/>
<sequence length="112" mass="12811">MFSATGALEEKVSKLKNPTMIAEYVFCHWCFGREGIEIKNTTTMIAGYVFCHWCFGREGIEIKNTTTMIAGYAFCHWCFGREGIEIKNTILKMHRFAIICMVACLSPDLFHV</sequence>
<name>A0AAV4RWL0_CAEEX</name>
<keyword evidence="2" id="KW-1185">Reference proteome</keyword>
<evidence type="ECO:0000313" key="2">
    <source>
        <dbReference type="Proteomes" id="UP001054945"/>
    </source>
</evidence>
<dbReference type="EMBL" id="BPLR01008617">
    <property type="protein sequence ID" value="GIY26029.1"/>
    <property type="molecule type" value="Genomic_DNA"/>
</dbReference>
<dbReference type="Proteomes" id="UP001054945">
    <property type="component" value="Unassembled WGS sequence"/>
</dbReference>
<evidence type="ECO:0000313" key="1">
    <source>
        <dbReference type="EMBL" id="GIY26029.1"/>
    </source>
</evidence>
<comment type="caution">
    <text evidence="1">The sequence shown here is derived from an EMBL/GenBank/DDBJ whole genome shotgun (WGS) entry which is preliminary data.</text>
</comment>
<protein>
    <submittedName>
        <fullName evidence="1">Uncharacterized protein</fullName>
    </submittedName>
</protein>
<organism evidence="1 2">
    <name type="scientific">Caerostris extrusa</name>
    <name type="common">Bark spider</name>
    <name type="synonym">Caerostris bankana</name>
    <dbReference type="NCBI Taxonomy" id="172846"/>
    <lineage>
        <taxon>Eukaryota</taxon>
        <taxon>Metazoa</taxon>
        <taxon>Ecdysozoa</taxon>
        <taxon>Arthropoda</taxon>
        <taxon>Chelicerata</taxon>
        <taxon>Arachnida</taxon>
        <taxon>Araneae</taxon>
        <taxon>Araneomorphae</taxon>
        <taxon>Entelegynae</taxon>
        <taxon>Araneoidea</taxon>
        <taxon>Araneidae</taxon>
        <taxon>Caerostris</taxon>
    </lineage>
</organism>
<dbReference type="AlphaFoldDB" id="A0AAV4RWL0"/>